<comment type="caution">
    <text evidence="5">The sequence shown here is derived from an EMBL/GenBank/DDBJ whole genome shotgun (WGS) entry which is preliminary data.</text>
</comment>
<gene>
    <name evidence="5" type="ORF">MPH_09228</name>
</gene>
<dbReference type="Pfam" id="PF00348">
    <property type="entry name" value="polyprenyl_synt"/>
    <property type="match status" value="1"/>
</dbReference>
<dbReference type="OrthoDB" id="6921389at2759"/>
<evidence type="ECO:0000256" key="3">
    <source>
        <dbReference type="ARBA" id="ARBA00022842"/>
    </source>
</evidence>
<dbReference type="InterPro" id="IPR008949">
    <property type="entry name" value="Isoprenoid_synthase_dom_sf"/>
</dbReference>
<dbReference type="eggNOG" id="KOG0777">
    <property type="taxonomic scope" value="Eukaryota"/>
</dbReference>
<dbReference type="SFLD" id="SFLDS00005">
    <property type="entry name" value="Isoprenoid_Synthase_Type_I"/>
    <property type="match status" value="1"/>
</dbReference>
<dbReference type="Proteomes" id="UP000007129">
    <property type="component" value="Unassembled WGS sequence"/>
</dbReference>
<keyword evidence="3" id="KW-0460">Magnesium</keyword>
<dbReference type="GO" id="GO:0043386">
    <property type="term" value="P:mycotoxin biosynthetic process"/>
    <property type="evidence" value="ECO:0007669"/>
    <property type="project" value="UniProtKB-ARBA"/>
</dbReference>
<dbReference type="SUPFAM" id="SSF48576">
    <property type="entry name" value="Terpenoid synthases"/>
    <property type="match status" value="1"/>
</dbReference>
<dbReference type="PANTHER" id="PTHR12001">
    <property type="entry name" value="GERANYLGERANYL PYROPHOSPHATE SYNTHASE"/>
    <property type="match status" value="1"/>
</dbReference>
<dbReference type="PANTHER" id="PTHR12001:SF72">
    <property type="entry name" value="THIJ_PFPI FAMILY PROTEIN (AFU_ORTHOLOGUE AFUA_3G01210)-RELATED"/>
    <property type="match status" value="1"/>
</dbReference>
<dbReference type="PROSITE" id="PS00723">
    <property type="entry name" value="POLYPRENYL_SYNTHASE_1"/>
    <property type="match status" value="1"/>
</dbReference>
<dbReference type="Gene3D" id="1.10.600.10">
    <property type="entry name" value="Farnesyl Diphosphate Synthase"/>
    <property type="match status" value="1"/>
</dbReference>
<name>K2RTX6_MACPH</name>
<dbReference type="InterPro" id="IPR033749">
    <property type="entry name" value="Polyprenyl_synt_CS"/>
</dbReference>
<reference evidence="5 6" key="1">
    <citation type="journal article" date="2012" name="BMC Genomics">
        <title>Tools to kill: Genome of one of the most destructive plant pathogenic fungi Macrophomina phaseolina.</title>
        <authorList>
            <person name="Islam M.S."/>
            <person name="Haque M.S."/>
            <person name="Islam M.M."/>
            <person name="Emdad E.M."/>
            <person name="Halim A."/>
            <person name="Hossen Q.M.M."/>
            <person name="Hossain M.Z."/>
            <person name="Ahmed B."/>
            <person name="Rahim S."/>
            <person name="Rahman M.S."/>
            <person name="Alam M.M."/>
            <person name="Hou S."/>
            <person name="Wan X."/>
            <person name="Saito J.A."/>
            <person name="Alam M."/>
        </authorList>
    </citation>
    <scope>NUCLEOTIDE SEQUENCE [LARGE SCALE GENOMIC DNA]</scope>
    <source>
        <strain evidence="5 6">MS6</strain>
    </source>
</reference>
<evidence type="ECO:0000313" key="5">
    <source>
        <dbReference type="EMBL" id="EKG13619.1"/>
    </source>
</evidence>
<dbReference type="InParanoid" id="K2RTX6"/>
<dbReference type="GO" id="GO:0008299">
    <property type="term" value="P:isoprenoid biosynthetic process"/>
    <property type="evidence" value="ECO:0007669"/>
    <property type="project" value="InterPro"/>
</dbReference>
<dbReference type="VEuPathDB" id="FungiDB:MPH_09228"/>
<evidence type="ECO:0000256" key="4">
    <source>
        <dbReference type="RuleBase" id="RU004466"/>
    </source>
</evidence>
<dbReference type="AlphaFoldDB" id="K2RTX6"/>
<dbReference type="PROSITE" id="PS00444">
    <property type="entry name" value="POLYPRENYL_SYNTHASE_2"/>
    <property type="match status" value="1"/>
</dbReference>
<dbReference type="HOGENOM" id="CLU_014015_6_0_1"/>
<dbReference type="EMBL" id="AHHD01000391">
    <property type="protein sequence ID" value="EKG13619.1"/>
    <property type="molecule type" value="Genomic_DNA"/>
</dbReference>
<protein>
    <submittedName>
        <fullName evidence="5">Polyprenyl synthetase</fullName>
    </submittedName>
</protein>
<dbReference type="STRING" id="1126212.K2RTX6"/>
<evidence type="ECO:0000313" key="6">
    <source>
        <dbReference type="Proteomes" id="UP000007129"/>
    </source>
</evidence>
<dbReference type="GO" id="GO:0046872">
    <property type="term" value="F:metal ion binding"/>
    <property type="evidence" value="ECO:0007669"/>
    <property type="project" value="UniProtKB-KW"/>
</dbReference>
<dbReference type="GO" id="GO:0046165">
    <property type="term" value="P:alcohol biosynthetic process"/>
    <property type="evidence" value="ECO:0007669"/>
    <property type="project" value="UniProtKB-ARBA"/>
</dbReference>
<proteinExistence type="inferred from homology"/>
<organism evidence="5 6">
    <name type="scientific">Macrophomina phaseolina (strain MS6)</name>
    <name type="common">Charcoal rot fungus</name>
    <dbReference type="NCBI Taxonomy" id="1126212"/>
    <lineage>
        <taxon>Eukaryota</taxon>
        <taxon>Fungi</taxon>
        <taxon>Dikarya</taxon>
        <taxon>Ascomycota</taxon>
        <taxon>Pezizomycotina</taxon>
        <taxon>Dothideomycetes</taxon>
        <taxon>Dothideomycetes incertae sedis</taxon>
        <taxon>Botryosphaeriales</taxon>
        <taxon>Botryosphaeriaceae</taxon>
        <taxon>Macrophomina</taxon>
    </lineage>
</organism>
<keyword evidence="1 4" id="KW-0808">Transferase</keyword>
<dbReference type="GO" id="GO:0004659">
    <property type="term" value="F:prenyltransferase activity"/>
    <property type="evidence" value="ECO:0007669"/>
    <property type="project" value="InterPro"/>
</dbReference>
<comment type="similarity">
    <text evidence="4">Belongs to the FPP/GGPP synthase family.</text>
</comment>
<keyword evidence="2" id="KW-0479">Metal-binding</keyword>
<evidence type="ECO:0000256" key="2">
    <source>
        <dbReference type="ARBA" id="ARBA00022723"/>
    </source>
</evidence>
<dbReference type="InterPro" id="IPR000092">
    <property type="entry name" value="Polyprenyl_synt"/>
</dbReference>
<evidence type="ECO:0000256" key="1">
    <source>
        <dbReference type="ARBA" id="ARBA00022679"/>
    </source>
</evidence>
<accession>K2RTX6</accession>
<sequence length="279" mass="31230">MLIDAFNVWLCVGDESVATIKAIIDGLHSASLILDDIEDGSLLRRGKPATHIVFGQAQAINSANFMFVEAVRAAGMLRNKYAVPLVLEALECLYLGQSWDLHYKHNTVCPTKDAYLTMVDNKTGGLFRMLLQLTVAESGRACEVNFDRLTVLFGRFFQIRDDYMNLCSTSYSEQKGFCEDLDEGKLSYPIVHMLHEDPHATGILDVFRQHAGTAPLSVETKLRILGRLRQSGSLSHTLQYLCKLELECEEEISRLEGCFGEPNPLLRLVLVKLSMREAA</sequence>